<gene>
    <name evidence="8" type="ORF">EDC14_103933</name>
</gene>
<evidence type="ECO:0000256" key="2">
    <source>
        <dbReference type="ARBA" id="ARBA00007441"/>
    </source>
</evidence>
<dbReference type="InterPro" id="IPR050596">
    <property type="entry name" value="AspAT/PAT-like"/>
</dbReference>
<keyword evidence="5" id="KW-0663">Pyridoxal phosphate</keyword>
<organism evidence="8 9">
    <name type="scientific">Hydrogenispora ethanolica</name>
    <dbReference type="NCBI Taxonomy" id="1082276"/>
    <lineage>
        <taxon>Bacteria</taxon>
        <taxon>Bacillati</taxon>
        <taxon>Bacillota</taxon>
        <taxon>Hydrogenispora</taxon>
    </lineage>
</organism>
<dbReference type="CDD" id="cd00609">
    <property type="entry name" value="AAT_like"/>
    <property type="match status" value="1"/>
</dbReference>
<dbReference type="SUPFAM" id="SSF53383">
    <property type="entry name" value="PLP-dependent transferases"/>
    <property type="match status" value="1"/>
</dbReference>
<reference evidence="8 9" key="1">
    <citation type="submission" date="2019-03" db="EMBL/GenBank/DDBJ databases">
        <title>Genomic Encyclopedia of Type Strains, Phase IV (KMG-IV): sequencing the most valuable type-strain genomes for metagenomic binning, comparative biology and taxonomic classification.</title>
        <authorList>
            <person name="Goeker M."/>
        </authorList>
    </citation>
    <scope>NUCLEOTIDE SEQUENCE [LARGE SCALE GENOMIC DNA]</scope>
    <source>
        <strain evidence="8 9">LX-B</strain>
    </source>
</reference>
<comment type="similarity">
    <text evidence="2 6">Belongs to the class-I pyridoxal-phosphate-dependent aminotransferase family.</text>
</comment>
<dbReference type="InterPro" id="IPR004838">
    <property type="entry name" value="NHTrfase_class1_PyrdxlP-BS"/>
</dbReference>
<evidence type="ECO:0000313" key="8">
    <source>
        <dbReference type="EMBL" id="TCL59253.1"/>
    </source>
</evidence>
<keyword evidence="4 6" id="KW-0808">Transferase</keyword>
<dbReference type="Proteomes" id="UP000295008">
    <property type="component" value="Unassembled WGS sequence"/>
</dbReference>
<dbReference type="PANTHER" id="PTHR46383:SF1">
    <property type="entry name" value="ASPARTATE AMINOTRANSFERASE"/>
    <property type="match status" value="1"/>
</dbReference>
<evidence type="ECO:0000256" key="1">
    <source>
        <dbReference type="ARBA" id="ARBA00001933"/>
    </source>
</evidence>
<dbReference type="InterPro" id="IPR015422">
    <property type="entry name" value="PyrdxlP-dep_Trfase_small"/>
</dbReference>
<dbReference type="GO" id="GO:0030170">
    <property type="term" value="F:pyridoxal phosphate binding"/>
    <property type="evidence" value="ECO:0007669"/>
    <property type="project" value="InterPro"/>
</dbReference>
<dbReference type="GO" id="GO:0008483">
    <property type="term" value="F:transaminase activity"/>
    <property type="evidence" value="ECO:0007669"/>
    <property type="project" value="UniProtKB-KW"/>
</dbReference>
<sequence>MEKAKRISRLGTENAFEVLAVVNRLVKEGRSIVSFCIGEPDFDTPAHVKQAGMEAIARNETHYGPSAGLISFREEIAAYISRTRGIAVDPEEVVVTPGAKPIIFHGILACVDEGDEVIYPNPGFPIYESMINFVGARPVPAALLERKGFSFDLDEFRRLITPRTKLIILNSPQNPTGGVLSRADLEAVAELAIRHDLWVISDEVYSRILYEGEFASIASLPGMKERTILIDGFSKTYAMTGWRLGYGVMNRDLARDIARLETNCESCTATFTQYAGLEALQGPQHASDRMVQEFKERRDRIVDGLNAIEGIRCLRPQGSFYVFPNVTEACRRLGFKDSKALQEYLLFEGSVAVLPRTSFGRKNDGETEEYIRLSYATSKEQIREGLRRIKEALERRA</sequence>
<dbReference type="OrthoDB" id="9802328at2"/>
<feature type="domain" description="Aminotransferase class I/classII large" evidence="7">
    <location>
        <begin position="32"/>
        <end position="389"/>
    </location>
</feature>
<evidence type="ECO:0000256" key="5">
    <source>
        <dbReference type="ARBA" id="ARBA00022898"/>
    </source>
</evidence>
<proteinExistence type="inferred from homology"/>
<dbReference type="GO" id="GO:0006520">
    <property type="term" value="P:amino acid metabolic process"/>
    <property type="evidence" value="ECO:0007669"/>
    <property type="project" value="InterPro"/>
</dbReference>
<evidence type="ECO:0000256" key="6">
    <source>
        <dbReference type="RuleBase" id="RU000481"/>
    </source>
</evidence>
<comment type="cofactor">
    <cofactor evidence="1 6">
        <name>pyridoxal 5'-phosphate</name>
        <dbReference type="ChEBI" id="CHEBI:597326"/>
    </cofactor>
</comment>
<protein>
    <recommendedName>
        <fullName evidence="6">Aminotransferase</fullName>
        <ecNumber evidence="6">2.6.1.-</ecNumber>
    </recommendedName>
</protein>
<comment type="caution">
    <text evidence="8">The sequence shown here is derived from an EMBL/GenBank/DDBJ whole genome shotgun (WGS) entry which is preliminary data.</text>
</comment>
<dbReference type="PROSITE" id="PS00105">
    <property type="entry name" value="AA_TRANSFER_CLASS_1"/>
    <property type="match status" value="1"/>
</dbReference>
<evidence type="ECO:0000259" key="7">
    <source>
        <dbReference type="Pfam" id="PF00155"/>
    </source>
</evidence>
<dbReference type="Pfam" id="PF00155">
    <property type="entry name" value="Aminotran_1_2"/>
    <property type="match status" value="1"/>
</dbReference>
<keyword evidence="9" id="KW-1185">Reference proteome</keyword>
<dbReference type="FunFam" id="3.40.640.10:FF:000033">
    <property type="entry name" value="Aspartate aminotransferase"/>
    <property type="match status" value="1"/>
</dbReference>
<evidence type="ECO:0000256" key="3">
    <source>
        <dbReference type="ARBA" id="ARBA00022576"/>
    </source>
</evidence>
<dbReference type="PANTHER" id="PTHR46383">
    <property type="entry name" value="ASPARTATE AMINOTRANSFERASE"/>
    <property type="match status" value="1"/>
</dbReference>
<keyword evidence="3 6" id="KW-0032">Aminotransferase</keyword>
<dbReference type="RefSeq" id="WP_132016609.1">
    <property type="nucleotide sequence ID" value="NZ_SLUN01000039.1"/>
</dbReference>
<dbReference type="EMBL" id="SLUN01000039">
    <property type="protein sequence ID" value="TCL59253.1"/>
    <property type="molecule type" value="Genomic_DNA"/>
</dbReference>
<name>A0A4R1R1N1_HYDET</name>
<dbReference type="Gene3D" id="3.40.640.10">
    <property type="entry name" value="Type I PLP-dependent aspartate aminotransferase-like (Major domain)"/>
    <property type="match status" value="1"/>
</dbReference>
<accession>A0A4R1R1N1</accession>
<dbReference type="InterPro" id="IPR004839">
    <property type="entry name" value="Aminotransferase_I/II_large"/>
</dbReference>
<evidence type="ECO:0000313" key="9">
    <source>
        <dbReference type="Proteomes" id="UP000295008"/>
    </source>
</evidence>
<dbReference type="InterPro" id="IPR015421">
    <property type="entry name" value="PyrdxlP-dep_Trfase_major"/>
</dbReference>
<dbReference type="AlphaFoldDB" id="A0A4R1R1N1"/>
<evidence type="ECO:0000256" key="4">
    <source>
        <dbReference type="ARBA" id="ARBA00022679"/>
    </source>
</evidence>
<dbReference type="EC" id="2.6.1.-" evidence="6"/>
<dbReference type="InterPro" id="IPR015424">
    <property type="entry name" value="PyrdxlP-dep_Trfase"/>
</dbReference>
<dbReference type="Gene3D" id="3.90.1150.10">
    <property type="entry name" value="Aspartate Aminotransferase, domain 1"/>
    <property type="match status" value="1"/>
</dbReference>